<evidence type="ECO:0000256" key="2">
    <source>
        <dbReference type="ARBA" id="ARBA00006411"/>
    </source>
</evidence>
<dbReference type="EMBL" id="BSTI01000008">
    <property type="protein sequence ID" value="GLY67367.1"/>
    <property type="molecule type" value="Genomic_DNA"/>
</dbReference>
<gene>
    <name evidence="5" type="ORF">Atai01_39860</name>
</gene>
<dbReference type="Pfam" id="PF14011">
    <property type="entry name" value="ESX-1_EspG"/>
    <property type="match status" value="1"/>
</dbReference>
<dbReference type="InterPro" id="IPR025734">
    <property type="entry name" value="EspG"/>
</dbReference>
<proteinExistence type="inferred from homology"/>
<evidence type="ECO:0000256" key="1">
    <source>
        <dbReference type="ARBA" id="ARBA00004496"/>
    </source>
</evidence>
<organism evidence="5 6">
    <name type="scientific">Amycolatopsis taiwanensis</name>
    <dbReference type="NCBI Taxonomy" id="342230"/>
    <lineage>
        <taxon>Bacteria</taxon>
        <taxon>Bacillati</taxon>
        <taxon>Actinomycetota</taxon>
        <taxon>Actinomycetes</taxon>
        <taxon>Pseudonocardiales</taxon>
        <taxon>Pseudonocardiaceae</taxon>
        <taxon>Amycolatopsis</taxon>
    </lineage>
</organism>
<evidence type="ECO:0000313" key="6">
    <source>
        <dbReference type="Proteomes" id="UP001165136"/>
    </source>
</evidence>
<dbReference type="AlphaFoldDB" id="A0A9W6R495"/>
<evidence type="ECO:0000313" key="5">
    <source>
        <dbReference type="EMBL" id="GLY67367.1"/>
    </source>
</evidence>
<sequence>MSGVVLSALEFDVVWESERLPPPHPALRVPSPGRTRTERRELVEQAWESLASRGLARGTRATGDLVDQLNLLARPKVTIDGWVWTDREIKSLAVSTGPQALLAVVDAGEVWLIPARDTSLPQSAVSTAGDLPAGPGHSVSVPHEVLRSADAQAKGDPKALVMALSDRGIALWQAQELAGMLVGMTARGQFGVERSLRDGTMRRANRVIAFFDTDAGRYLVQLRGTDGEDWATIAPADNDLLAGRIWELLEEV</sequence>
<keyword evidence="4" id="KW-0143">Chaperone</keyword>
<name>A0A9W6R495_9PSEU</name>
<reference evidence="5" key="1">
    <citation type="submission" date="2023-03" db="EMBL/GenBank/DDBJ databases">
        <title>Amycolatopsis taiwanensis NBRC 103393.</title>
        <authorList>
            <person name="Ichikawa N."/>
            <person name="Sato H."/>
            <person name="Tonouchi N."/>
        </authorList>
    </citation>
    <scope>NUCLEOTIDE SEQUENCE</scope>
    <source>
        <strain evidence="5">NBRC 103393</strain>
    </source>
</reference>
<comment type="caution">
    <text evidence="5">The sequence shown here is derived from an EMBL/GenBank/DDBJ whole genome shotgun (WGS) entry which is preliminary data.</text>
</comment>
<accession>A0A9W6R495</accession>
<dbReference type="RefSeq" id="WP_285487773.1">
    <property type="nucleotide sequence ID" value="NZ_BSTI01000008.1"/>
</dbReference>
<protein>
    <submittedName>
        <fullName evidence="5">ESX secretion-associated protein EspG</fullName>
    </submittedName>
</protein>
<keyword evidence="6" id="KW-1185">Reference proteome</keyword>
<comment type="similarity">
    <text evidence="2">Belongs to the EspG family.</text>
</comment>
<evidence type="ECO:0000256" key="3">
    <source>
        <dbReference type="ARBA" id="ARBA00022490"/>
    </source>
</evidence>
<comment type="subcellular location">
    <subcellularLocation>
        <location evidence="1">Cytoplasm</location>
    </subcellularLocation>
</comment>
<dbReference type="Proteomes" id="UP001165136">
    <property type="component" value="Unassembled WGS sequence"/>
</dbReference>
<keyword evidence="3" id="KW-0963">Cytoplasm</keyword>
<evidence type="ECO:0000256" key="4">
    <source>
        <dbReference type="ARBA" id="ARBA00023186"/>
    </source>
</evidence>